<gene>
    <name evidence="1" type="ORF">CV83915_04985</name>
</gene>
<sequence>MIDLAPFSALTMSSEKGLKNLFSPTLFLPQHEAALFAIT</sequence>
<name>A0A066SR85_ECOLX</name>
<evidence type="ECO:0000313" key="2">
    <source>
        <dbReference type="Proteomes" id="UP000236551"/>
    </source>
</evidence>
<organism evidence="1 2">
    <name type="scientific">Escherichia coli</name>
    <dbReference type="NCBI Taxonomy" id="562"/>
    <lineage>
        <taxon>Bacteria</taxon>
        <taxon>Pseudomonadati</taxon>
        <taxon>Pseudomonadota</taxon>
        <taxon>Gammaproteobacteria</taxon>
        <taxon>Enterobacterales</taxon>
        <taxon>Enterobacteriaceae</taxon>
        <taxon>Escherichia</taxon>
    </lineage>
</organism>
<proteinExistence type="predicted"/>
<dbReference type="EMBL" id="CP024978">
    <property type="protein sequence ID" value="ATZ35249.1"/>
    <property type="molecule type" value="Genomic_DNA"/>
</dbReference>
<accession>A0A066SR85</accession>
<reference evidence="1 2" key="1">
    <citation type="submission" date="2017-11" db="EMBL/GenBank/DDBJ databases">
        <title>Escherichia coli CV839-15 Genome sequencing and assembly.</title>
        <authorList>
            <person name="Li Z."/>
            <person name="Song N."/>
            <person name="Li W."/>
            <person name="Philip H.R."/>
            <person name="Bu Z."/>
            <person name="Siguo L."/>
        </authorList>
    </citation>
    <scope>NUCLEOTIDE SEQUENCE [LARGE SCALE GENOMIC DNA]</scope>
    <source>
        <strain evidence="1 2">CV839-15</strain>
    </source>
</reference>
<evidence type="ECO:0000313" key="1">
    <source>
        <dbReference type="EMBL" id="ATZ35249.1"/>
    </source>
</evidence>
<dbReference type="Proteomes" id="UP000236551">
    <property type="component" value="Chromosome"/>
</dbReference>
<dbReference type="AlphaFoldDB" id="A0A066SR85"/>
<protein>
    <submittedName>
        <fullName evidence="1">Uncharacterized protein</fullName>
    </submittedName>
</protein>